<name>A0A5N5RDR5_9BIFI</name>
<evidence type="ECO:0000259" key="1">
    <source>
        <dbReference type="Pfam" id="PF13683"/>
    </source>
</evidence>
<protein>
    <recommendedName>
        <fullName evidence="1">Integrase catalytic domain-containing protein</fullName>
    </recommendedName>
</protein>
<sequence length="123" mass="14120">MKALPCALEERTNNSYKHELVWVNRPSRTVDELEYATMRWVAWYNSERLHASLSYRTPQDVETSIIDSRRHKPSHSRDGTTIRPLHLFVSASVPRQKFVDHIVGSPCQDVAVSQTAELFVGNV</sequence>
<evidence type="ECO:0000313" key="3">
    <source>
        <dbReference type="Proteomes" id="UP000326336"/>
    </source>
</evidence>
<gene>
    <name evidence="2" type="ORF">EHS19_10255</name>
</gene>
<dbReference type="InterPro" id="IPR012337">
    <property type="entry name" value="RNaseH-like_sf"/>
</dbReference>
<dbReference type="InterPro" id="IPR001584">
    <property type="entry name" value="Integrase_cat-core"/>
</dbReference>
<comment type="caution">
    <text evidence="2">The sequence shown here is derived from an EMBL/GenBank/DDBJ whole genome shotgun (WGS) entry which is preliminary data.</text>
</comment>
<dbReference type="EMBL" id="RQSP01000072">
    <property type="protein sequence ID" value="KAB5603986.1"/>
    <property type="molecule type" value="Genomic_DNA"/>
</dbReference>
<accession>A0A5N5RDR5</accession>
<dbReference type="SUPFAM" id="SSF53098">
    <property type="entry name" value="Ribonuclease H-like"/>
    <property type="match status" value="1"/>
</dbReference>
<organism evidence="2 3">
    <name type="scientific">Bifidobacterium jacchi</name>
    <dbReference type="NCBI Taxonomy" id="2490545"/>
    <lineage>
        <taxon>Bacteria</taxon>
        <taxon>Bacillati</taxon>
        <taxon>Actinomycetota</taxon>
        <taxon>Actinomycetes</taxon>
        <taxon>Bifidobacteriales</taxon>
        <taxon>Bifidobacteriaceae</taxon>
        <taxon>Bifidobacterium</taxon>
    </lineage>
</organism>
<dbReference type="Pfam" id="PF13683">
    <property type="entry name" value="rve_3"/>
    <property type="match status" value="1"/>
</dbReference>
<reference evidence="2 3" key="1">
    <citation type="journal article" date="2019" name="Int. J. Syst. Evol. Microbiol.">
        <title>Bifidobacterium jacchi sp. nov., isolated from the faeces of a baby common marmoset (Callithrix jacchus).</title>
        <authorList>
            <person name="Modesto M."/>
            <person name="Watanabe K."/>
            <person name="Arita M."/>
            <person name="Satti M."/>
            <person name="Oki K."/>
            <person name="Sciavilla P."/>
            <person name="Patavino C."/>
            <person name="Camma C."/>
            <person name="Michelini S."/>
            <person name="Sgorbati B."/>
            <person name="Mattarelli P."/>
        </authorList>
    </citation>
    <scope>NUCLEOTIDE SEQUENCE [LARGE SCALE GENOMIC DNA]</scope>
    <source>
        <strain evidence="2 3">MRM 9.3</strain>
    </source>
</reference>
<dbReference type="RefSeq" id="WP_151917658.1">
    <property type="nucleotide sequence ID" value="NZ_RQSP01000072.1"/>
</dbReference>
<proteinExistence type="predicted"/>
<dbReference type="GO" id="GO:0015074">
    <property type="term" value="P:DNA integration"/>
    <property type="evidence" value="ECO:0007669"/>
    <property type="project" value="InterPro"/>
</dbReference>
<feature type="domain" description="Integrase catalytic" evidence="1">
    <location>
        <begin position="8"/>
        <end position="58"/>
    </location>
</feature>
<dbReference type="Proteomes" id="UP000326336">
    <property type="component" value="Unassembled WGS sequence"/>
</dbReference>
<keyword evidence="3" id="KW-1185">Reference proteome</keyword>
<evidence type="ECO:0000313" key="2">
    <source>
        <dbReference type="EMBL" id="KAB5603986.1"/>
    </source>
</evidence>
<dbReference type="AlphaFoldDB" id="A0A5N5RDR5"/>
<dbReference type="OrthoDB" id="4281720at2"/>